<dbReference type="Pfam" id="PF00766">
    <property type="entry name" value="ETF_alpha"/>
    <property type="match status" value="1"/>
</dbReference>
<feature type="domain" description="Electron transfer flavoprotein alpha/beta-subunit N-terminal" evidence="7">
    <location>
        <begin position="21"/>
        <end position="201"/>
    </location>
</feature>
<evidence type="ECO:0000256" key="4">
    <source>
        <dbReference type="ARBA" id="ARBA00022827"/>
    </source>
</evidence>
<dbReference type="SUPFAM" id="SSF52402">
    <property type="entry name" value="Adenine nucleotide alpha hydrolases-like"/>
    <property type="match status" value="1"/>
</dbReference>
<feature type="binding site" evidence="6">
    <location>
        <begin position="273"/>
        <end position="280"/>
    </location>
    <ligand>
        <name>FAD</name>
        <dbReference type="ChEBI" id="CHEBI:57692"/>
    </ligand>
</feature>
<proteinExistence type="inferred from homology"/>
<dbReference type="InterPro" id="IPR033947">
    <property type="entry name" value="ETF_alpha_N"/>
</dbReference>
<feature type="binding site" evidence="6">
    <location>
        <position position="216"/>
    </location>
    <ligand>
        <name>FAD</name>
        <dbReference type="ChEBI" id="CHEBI:57692"/>
    </ligand>
</feature>
<dbReference type="PANTHER" id="PTHR43153">
    <property type="entry name" value="ELECTRON TRANSFER FLAVOPROTEIN ALPHA"/>
    <property type="match status" value="1"/>
</dbReference>
<comment type="subunit">
    <text evidence="5">Heterodimer of an alpha and a beta subunit.</text>
</comment>
<protein>
    <recommendedName>
        <fullName evidence="5">Electron transfer flavoprotein subunit alpha</fullName>
        <shortName evidence="5">Alpha-ETF</shortName>
    </recommendedName>
</protein>
<evidence type="ECO:0000256" key="5">
    <source>
        <dbReference type="PIRNR" id="PIRNR000089"/>
    </source>
</evidence>
<dbReference type="AlphaFoldDB" id="A0A7S3K4D9"/>
<dbReference type="Pfam" id="PF01012">
    <property type="entry name" value="ETF"/>
    <property type="match status" value="1"/>
</dbReference>
<evidence type="ECO:0000256" key="6">
    <source>
        <dbReference type="PIRSR" id="PIRSR000089-1"/>
    </source>
</evidence>
<feature type="binding site" evidence="6">
    <location>
        <position position="294"/>
    </location>
    <ligand>
        <name>FAD</name>
        <dbReference type="ChEBI" id="CHEBI:57692"/>
    </ligand>
</feature>
<keyword evidence="4 5" id="KW-0274">FAD</keyword>
<keyword evidence="3 5" id="KW-0285">Flavoprotein</keyword>
<dbReference type="GO" id="GO:0050660">
    <property type="term" value="F:flavin adenine dinucleotide binding"/>
    <property type="evidence" value="ECO:0007669"/>
    <property type="project" value="InterPro"/>
</dbReference>
<name>A0A7S3K4D9_9STRA</name>
<comment type="subcellular location">
    <subcellularLocation>
        <location evidence="1 5">Mitochondrion matrix</location>
    </subcellularLocation>
</comment>
<dbReference type="PIRSF" id="PIRSF000089">
    <property type="entry name" value="Electra_flavoP_a"/>
    <property type="match status" value="1"/>
</dbReference>
<feature type="binding site" evidence="6">
    <location>
        <begin position="256"/>
        <end position="260"/>
    </location>
    <ligand>
        <name>FAD</name>
        <dbReference type="ChEBI" id="CHEBI:57692"/>
    </ligand>
</feature>
<dbReference type="InterPro" id="IPR014731">
    <property type="entry name" value="ETF_asu_C"/>
</dbReference>
<dbReference type="Gene3D" id="3.40.50.620">
    <property type="entry name" value="HUPs"/>
    <property type="match status" value="1"/>
</dbReference>
<dbReference type="PANTHER" id="PTHR43153:SF1">
    <property type="entry name" value="ELECTRON TRANSFER FLAVOPROTEIN SUBUNIT ALPHA, MITOCHONDRIAL"/>
    <property type="match status" value="1"/>
</dbReference>
<dbReference type="EMBL" id="HBIJ01019193">
    <property type="protein sequence ID" value="CAE0371801.1"/>
    <property type="molecule type" value="Transcribed_RNA"/>
</dbReference>
<dbReference type="GO" id="GO:0033539">
    <property type="term" value="P:fatty acid beta-oxidation using acyl-CoA dehydrogenase"/>
    <property type="evidence" value="ECO:0007669"/>
    <property type="project" value="TreeGrafter"/>
</dbReference>
<dbReference type="SUPFAM" id="SSF52467">
    <property type="entry name" value="DHS-like NAD/FAD-binding domain"/>
    <property type="match status" value="1"/>
</dbReference>
<dbReference type="SMART" id="SM00893">
    <property type="entry name" value="ETF"/>
    <property type="match status" value="1"/>
</dbReference>
<keyword evidence="5" id="KW-0813">Transport</keyword>
<sequence length="324" mass="34564">MARLLYSISRTVTRRRLSTKCLVLGEHDGNLISQGTLAAVTAASKLSEEICLFVYGEKAMEVSAHKIEKIKKVQVSTTNFPSPKAIAQFIEAHKYTHVLGASSTLSKNLCPRIATSLDVSPIMEIVQVIDTQSFIRPTYAGNALSSIQITSEKNKPIVLTVRATAFDKVGMNNETPYEDIEIAADSKAPIILSSSSSANSDRPDLTSAKSIVSGGRGMKSGDNFQMLEQLASKLHSGAVGASRAAVDAGMVPNELQIGQTGKVVAPDIYFAIGISGAIQHLSGMKDSKLIIAINKDAEAPIFQVADFGLVADLFQAVPELTNKI</sequence>
<dbReference type="CDD" id="cd01715">
    <property type="entry name" value="ETF_alpha"/>
    <property type="match status" value="1"/>
</dbReference>
<dbReference type="InterPro" id="IPR001308">
    <property type="entry name" value="ETF_a/FixB"/>
</dbReference>
<dbReference type="FunFam" id="3.40.50.1220:FF:000001">
    <property type="entry name" value="Electron transfer flavoprotein, alpha subunit"/>
    <property type="match status" value="1"/>
</dbReference>
<evidence type="ECO:0000313" key="8">
    <source>
        <dbReference type="EMBL" id="CAE0371801.1"/>
    </source>
</evidence>
<evidence type="ECO:0000256" key="3">
    <source>
        <dbReference type="ARBA" id="ARBA00022630"/>
    </source>
</evidence>
<evidence type="ECO:0000256" key="2">
    <source>
        <dbReference type="ARBA" id="ARBA00005817"/>
    </source>
</evidence>
<evidence type="ECO:0000256" key="1">
    <source>
        <dbReference type="ARBA" id="ARBA00004305"/>
    </source>
</evidence>
<keyword evidence="5" id="KW-0496">Mitochondrion</keyword>
<comment type="function">
    <text evidence="5">The electron transfer flavoprotein serves as a specific electron acceptor for several dehydrogenases, including five acyl-CoA dehydrogenases, glutaryl-CoA and sarcosine dehydrogenase. It transfers the electrons to the main mitochondrial respiratory chain via ETF-ubiquinone oxidoreductase (ETF dehydrogenase).</text>
</comment>
<keyword evidence="5" id="KW-0249">Electron transport</keyword>
<gene>
    <name evidence="8" type="ORF">ALAG00032_LOCUS12583</name>
</gene>
<comment type="similarity">
    <text evidence="2 5">Belongs to the ETF alpha-subunit/FixB family.</text>
</comment>
<evidence type="ECO:0000259" key="7">
    <source>
        <dbReference type="SMART" id="SM00893"/>
    </source>
</evidence>
<dbReference type="GO" id="GO:0005759">
    <property type="term" value="C:mitochondrial matrix"/>
    <property type="evidence" value="ECO:0007669"/>
    <property type="project" value="UniProtKB-SubCell"/>
</dbReference>
<accession>A0A7S3K4D9</accession>
<organism evidence="8">
    <name type="scientific">Aureoumbra lagunensis</name>
    <dbReference type="NCBI Taxonomy" id="44058"/>
    <lineage>
        <taxon>Eukaryota</taxon>
        <taxon>Sar</taxon>
        <taxon>Stramenopiles</taxon>
        <taxon>Ochrophyta</taxon>
        <taxon>Pelagophyceae</taxon>
        <taxon>Pelagomonadales</taxon>
        <taxon>Aureoumbra</taxon>
    </lineage>
</organism>
<dbReference type="InterPro" id="IPR014730">
    <property type="entry name" value="ETF_a/b_N"/>
</dbReference>
<reference evidence="8" key="1">
    <citation type="submission" date="2021-01" db="EMBL/GenBank/DDBJ databases">
        <authorList>
            <person name="Corre E."/>
            <person name="Pelletier E."/>
            <person name="Niang G."/>
            <person name="Scheremetjew M."/>
            <person name="Finn R."/>
            <person name="Kale V."/>
            <person name="Holt S."/>
            <person name="Cochrane G."/>
            <person name="Meng A."/>
            <person name="Brown T."/>
            <person name="Cohen L."/>
        </authorList>
    </citation>
    <scope>NUCLEOTIDE SEQUENCE</scope>
    <source>
        <strain evidence="8">CCMP1510</strain>
    </source>
</reference>
<dbReference type="InterPro" id="IPR029035">
    <property type="entry name" value="DHS-like_NAD/FAD-binding_dom"/>
</dbReference>
<dbReference type="GO" id="GO:0009055">
    <property type="term" value="F:electron transfer activity"/>
    <property type="evidence" value="ECO:0007669"/>
    <property type="project" value="InterPro"/>
</dbReference>
<feature type="binding site" evidence="6">
    <location>
        <begin position="242"/>
        <end position="243"/>
    </location>
    <ligand>
        <name>FAD</name>
        <dbReference type="ChEBI" id="CHEBI:57692"/>
    </ligand>
</feature>
<dbReference type="InterPro" id="IPR014729">
    <property type="entry name" value="Rossmann-like_a/b/a_fold"/>
</dbReference>
<comment type="cofactor">
    <cofactor evidence="5 6">
        <name>FAD</name>
        <dbReference type="ChEBI" id="CHEBI:57692"/>
    </cofactor>
    <text evidence="5 6">Binds 1 FAD per dimer.</text>
</comment>
<dbReference type="Gene3D" id="3.40.50.1220">
    <property type="entry name" value="TPP-binding domain"/>
    <property type="match status" value="1"/>
</dbReference>